<dbReference type="Pfam" id="PF01590">
    <property type="entry name" value="GAF"/>
    <property type="match status" value="1"/>
</dbReference>
<evidence type="ECO:0000313" key="4">
    <source>
        <dbReference type="Proteomes" id="UP000713904"/>
    </source>
</evidence>
<comment type="similarity">
    <text evidence="1">Belongs to the free Met sulfoxide reductase family.</text>
</comment>
<comment type="caution">
    <text evidence="3">The sequence shown here is derived from an EMBL/GenBank/DDBJ whole genome shotgun (WGS) entry which is preliminary data.</text>
</comment>
<dbReference type="SUPFAM" id="SSF55781">
    <property type="entry name" value="GAF domain-like"/>
    <property type="match status" value="1"/>
</dbReference>
<dbReference type="PROSITE" id="PS01320">
    <property type="entry name" value="UPF0067"/>
    <property type="match status" value="1"/>
</dbReference>
<dbReference type="Gene3D" id="3.30.450.40">
    <property type="match status" value="1"/>
</dbReference>
<protein>
    <submittedName>
        <fullName evidence="3">GAF domain-containing protein</fullName>
    </submittedName>
</protein>
<dbReference type="RefSeq" id="WP_185624243.1">
    <property type="nucleotide sequence ID" value="NZ_JABGBW010000003.1"/>
</dbReference>
<evidence type="ECO:0000313" key="3">
    <source>
        <dbReference type="EMBL" id="MBC2576227.1"/>
    </source>
</evidence>
<dbReference type="InterPro" id="IPR029016">
    <property type="entry name" value="GAF-like_dom_sf"/>
</dbReference>
<name>A0ABR6TLF3_9FIRM</name>
<dbReference type="PANTHER" id="PTHR21021">
    <property type="entry name" value="GAF/PUTATIVE CYTOSKELETAL PROTEIN"/>
    <property type="match status" value="1"/>
</dbReference>
<accession>A0ABR6TLF3</accession>
<dbReference type="EMBL" id="JABGBW010000003">
    <property type="protein sequence ID" value="MBC2576227.1"/>
    <property type="molecule type" value="Genomic_DNA"/>
</dbReference>
<dbReference type="InterPro" id="IPR003018">
    <property type="entry name" value="GAF"/>
</dbReference>
<dbReference type="Proteomes" id="UP000713904">
    <property type="component" value="Unassembled WGS sequence"/>
</dbReference>
<keyword evidence="4" id="KW-1185">Reference proteome</keyword>
<evidence type="ECO:0000259" key="2">
    <source>
        <dbReference type="Pfam" id="PF01590"/>
    </source>
</evidence>
<organism evidence="3 4">
    <name type="scientific">Peptostreptococcus canis</name>
    <dbReference type="NCBI Taxonomy" id="1159213"/>
    <lineage>
        <taxon>Bacteria</taxon>
        <taxon>Bacillati</taxon>
        <taxon>Bacillota</taxon>
        <taxon>Clostridia</taxon>
        <taxon>Peptostreptococcales</taxon>
        <taxon>Peptostreptococcaceae</taxon>
        <taxon>Peptostreptococcus</taxon>
    </lineage>
</organism>
<evidence type="ECO:0000256" key="1">
    <source>
        <dbReference type="ARBA" id="ARBA00038454"/>
    </source>
</evidence>
<dbReference type="InterPro" id="IPR000614">
    <property type="entry name" value="FRMsr_CS"/>
</dbReference>
<reference evidence="3 4" key="1">
    <citation type="submission" date="2020-05" db="EMBL/GenBank/DDBJ databases">
        <title>Draft genome of xy-202 and genomic insight in genome of the genus Peptostreptococcus.</title>
        <authorList>
            <person name="Zhang Z."/>
        </authorList>
    </citation>
    <scope>NUCLEOTIDE SEQUENCE [LARGE SCALE GENOMIC DNA]</scope>
    <source>
        <strain evidence="3 4">DSM 27025</strain>
    </source>
</reference>
<feature type="domain" description="GAF" evidence="2">
    <location>
        <begin position="51"/>
        <end position="151"/>
    </location>
</feature>
<proteinExistence type="inferred from homology"/>
<dbReference type="InterPro" id="IPR051330">
    <property type="entry name" value="Phosphatase_reg/MetRdx"/>
</dbReference>
<sequence>MFDIKVFDGMSTEEKYITMLSALTGLLDNDDSKISKLSNASALINAVVGRMNWCGFYLDNGKELELGPFQGMPACTKINYSNGVCGKAFSTKSTVRVDDVHKFEGHIACDAASNSELVIPIIKNEKCLGVLDMDSSEFSRFTELEEKYLIKAVDIISTKIF</sequence>
<dbReference type="PANTHER" id="PTHR21021:SF15">
    <property type="entry name" value="FREE METHIONINE-R-SULFOXIDE REDUCTASE"/>
    <property type="match status" value="1"/>
</dbReference>
<gene>
    <name evidence="3" type="ORF">HLB29_05960</name>
</gene>